<name>A0A4Y7LBZ8_PAPSO</name>
<dbReference type="EMBL" id="CM010724">
    <property type="protein sequence ID" value="RZC81811.1"/>
    <property type="molecule type" value="Genomic_DNA"/>
</dbReference>
<dbReference type="Proteomes" id="UP000316621">
    <property type="component" value="Chromosome 10"/>
</dbReference>
<gene>
    <name evidence="1" type="ORF">C5167_044374</name>
</gene>
<protein>
    <submittedName>
        <fullName evidence="1">Uncharacterized protein</fullName>
    </submittedName>
</protein>
<evidence type="ECO:0000313" key="2">
    <source>
        <dbReference type="Proteomes" id="UP000316621"/>
    </source>
</evidence>
<evidence type="ECO:0000313" key="1">
    <source>
        <dbReference type="EMBL" id="RZC81811.1"/>
    </source>
</evidence>
<dbReference type="Gramene" id="RZC81811">
    <property type="protein sequence ID" value="RZC81811"/>
    <property type="gene ID" value="C5167_044374"/>
</dbReference>
<sequence>MMVHKMYVGTFLVGMDAVYLVIKLEIKLIEMIVFLTELELSFAQSFLVAVSGKMMSPICNNSCLRCRLSHVHNLAGCICSLCYTVSTFNGY</sequence>
<keyword evidence="2" id="KW-1185">Reference proteome</keyword>
<accession>A0A4Y7LBZ8</accession>
<organism evidence="1 2">
    <name type="scientific">Papaver somniferum</name>
    <name type="common">Opium poppy</name>
    <dbReference type="NCBI Taxonomy" id="3469"/>
    <lineage>
        <taxon>Eukaryota</taxon>
        <taxon>Viridiplantae</taxon>
        <taxon>Streptophyta</taxon>
        <taxon>Embryophyta</taxon>
        <taxon>Tracheophyta</taxon>
        <taxon>Spermatophyta</taxon>
        <taxon>Magnoliopsida</taxon>
        <taxon>Ranunculales</taxon>
        <taxon>Papaveraceae</taxon>
        <taxon>Papaveroideae</taxon>
        <taxon>Papaver</taxon>
    </lineage>
</organism>
<dbReference type="AlphaFoldDB" id="A0A4Y7LBZ8"/>
<reference evidence="1 2" key="1">
    <citation type="journal article" date="2018" name="Science">
        <title>The opium poppy genome and morphinan production.</title>
        <authorList>
            <person name="Guo L."/>
            <person name="Winzer T."/>
            <person name="Yang X."/>
            <person name="Li Y."/>
            <person name="Ning Z."/>
            <person name="He Z."/>
            <person name="Teodor R."/>
            <person name="Lu Y."/>
            <person name="Bowser T.A."/>
            <person name="Graham I.A."/>
            <person name="Ye K."/>
        </authorList>
    </citation>
    <scope>NUCLEOTIDE SEQUENCE [LARGE SCALE GENOMIC DNA]</scope>
    <source>
        <strain evidence="2">cv. HN1</strain>
        <tissue evidence="1">Leaves</tissue>
    </source>
</reference>
<proteinExistence type="predicted"/>